<organism evidence="1 2">
    <name type="scientific">Thiothrix caldifontis</name>
    <dbReference type="NCBI Taxonomy" id="525918"/>
    <lineage>
        <taxon>Bacteria</taxon>
        <taxon>Pseudomonadati</taxon>
        <taxon>Pseudomonadota</taxon>
        <taxon>Gammaproteobacteria</taxon>
        <taxon>Thiotrichales</taxon>
        <taxon>Thiotrichaceae</taxon>
        <taxon>Thiothrix</taxon>
    </lineage>
</organism>
<dbReference type="Proteomes" id="UP000199397">
    <property type="component" value="Unassembled WGS sequence"/>
</dbReference>
<reference evidence="1 2" key="1">
    <citation type="submission" date="2016-10" db="EMBL/GenBank/DDBJ databases">
        <authorList>
            <person name="de Groot N.N."/>
        </authorList>
    </citation>
    <scope>NUCLEOTIDE SEQUENCE [LARGE SCALE GENOMIC DNA]</scope>
    <source>
        <strain evidence="1 2">DSM 21228</strain>
    </source>
</reference>
<dbReference type="STRING" id="525918.SAMN05660964_01476"/>
<proteinExistence type="predicted"/>
<name>A0A1H4AT82_9GAMM</name>
<sequence length="114" mass="13007">MSAFFQWLYRLIFSRKKSIQRGSDVIVQIPPQEAETGTEQLPSDNVPEKPPVISIDNSSQEIELICHQIEQAIEKIRANIRANKGQAARQTLQCQRLITKLDHLMACPQHLDSK</sequence>
<evidence type="ECO:0000313" key="1">
    <source>
        <dbReference type="EMBL" id="SEA39135.1"/>
    </source>
</evidence>
<dbReference type="EMBL" id="FNQP01000007">
    <property type="protein sequence ID" value="SEA39135.1"/>
    <property type="molecule type" value="Genomic_DNA"/>
</dbReference>
<keyword evidence="2" id="KW-1185">Reference proteome</keyword>
<accession>A0A1H4AT82</accession>
<dbReference type="RefSeq" id="WP_093066938.1">
    <property type="nucleotide sequence ID" value="NZ_FNQP01000007.1"/>
</dbReference>
<protein>
    <submittedName>
        <fullName evidence="1">Uncharacterized protein</fullName>
    </submittedName>
</protein>
<dbReference type="AlphaFoldDB" id="A0A1H4AT82"/>
<gene>
    <name evidence="1" type="ORF">SAMN05660964_01476</name>
</gene>
<evidence type="ECO:0000313" key="2">
    <source>
        <dbReference type="Proteomes" id="UP000199397"/>
    </source>
</evidence>